<dbReference type="AlphaFoldDB" id="A0A195D4Z9"/>
<reference evidence="1 2" key="1">
    <citation type="submission" date="2016-03" db="EMBL/GenBank/DDBJ databases">
        <title>Cyphomyrmex costatus WGS genome.</title>
        <authorList>
            <person name="Nygaard S."/>
            <person name="Hu H."/>
            <person name="Boomsma J."/>
            <person name="Zhang G."/>
        </authorList>
    </citation>
    <scope>NUCLEOTIDE SEQUENCE [LARGE SCALE GENOMIC DNA]</scope>
    <source>
        <strain evidence="1">MS0001</strain>
        <tissue evidence="1">Whole body</tissue>
    </source>
</reference>
<evidence type="ECO:0000313" key="1">
    <source>
        <dbReference type="EMBL" id="KYN07947.1"/>
    </source>
</evidence>
<dbReference type="Proteomes" id="UP000078542">
    <property type="component" value="Unassembled WGS sequence"/>
</dbReference>
<name>A0A195D4Z9_9HYME</name>
<evidence type="ECO:0000313" key="2">
    <source>
        <dbReference type="Proteomes" id="UP000078542"/>
    </source>
</evidence>
<dbReference type="EMBL" id="KQ976842">
    <property type="protein sequence ID" value="KYN07947.1"/>
    <property type="molecule type" value="Genomic_DNA"/>
</dbReference>
<protein>
    <submittedName>
        <fullName evidence="1">Uncharacterized protein</fullName>
    </submittedName>
</protein>
<gene>
    <name evidence="1" type="ORF">ALC62_01129</name>
</gene>
<sequence>MMELLSGLCDNRGIHFSRASHHRDVEFSAAAFRDLSLGYEKRTRGNGKVHHGGLGRYVVGLVVKRKKIPTCDVYGLVYRRDISSRRLSEKKVASCPFSNRVGTNNTARYASFLFRHRRNPSPSPLFLIL</sequence>
<accession>A0A195D4Z9</accession>
<keyword evidence="2" id="KW-1185">Reference proteome</keyword>
<organism evidence="1 2">
    <name type="scientific">Cyphomyrmex costatus</name>
    <dbReference type="NCBI Taxonomy" id="456900"/>
    <lineage>
        <taxon>Eukaryota</taxon>
        <taxon>Metazoa</taxon>
        <taxon>Ecdysozoa</taxon>
        <taxon>Arthropoda</taxon>
        <taxon>Hexapoda</taxon>
        <taxon>Insecta</taxon>
        <taxon>Pterygota</taxon>
        <taxon>Neoptera</taxon>
        <taxon>Endopterygota</taxon>
        <taxon>Hymenoptera</taxon>
        <taxon>Apocrita</taxon>
        <taxon>Aculeata</taxon>
        <taxon>Formicoidea</taxon>
        <taxon>Formicidae</taxon>
        <taxon>Myrmicinae</taxon>
        <taxon>Cyphomyrmex</taxon>
    </lineage>
</organism>
<proteinExistence type="predicted"/>